<dbReference type="Pfam" id="PF00990">
    <property type="entry name" value="GGDEF"/>
    <property type="match status" value="1"/>
</dbReference>
<dbReference type="SUPFAM" id="SSF55073">
    <property type="entry name" value="Nucleotide cyclase"/>
    <property type="match status" value="1"/>
</dbReference>
<dbReference type="AlphaFoldDB" id="A0A7M1AWE5"/>
<dbReference type="PANTHER" id="PTHR33121">
    <property type="entry name" value="CYCLIC DI-GMP PHOSPHODIESTERASE PDEF"/>
    <property type="match status" value="1"/>
</dbReference>
<dbReference type="Proteomes" id="UP000593910">
    <property type="component" value="Chromosome"/>
</dbReference>
<evidence type="ECO:0000313" key="4">
    <source>
        <dbReference type="Proteomes" id="UP000593910"/>
    </source>
</evidence>
<dbReference type="SMART" id="SM00052">
    <property type="entry name" value="EAL"/>
    <property type="match status" value="1"/>
</dbReference>
<organism evidence="3 4">
    <name type="scientific">Sulfurimonas marina</name>
    <dbReference type="NCBI Taxonomy" id="2590551"/>
    <lineage>
        <taxon>Bacteria</taxon>
        <taxon>Pseudomonadati</taxon>
        <taxon>Campylobacterota</taxon>
        <taxon>Epsilonproteobacteria</taxon>
        <taxon>Campylobacterales</taxon>
        <taxon>Sulfurimonadaceae</taxon>
        <taxon>Sulfurimonas</taxon>
    </lineage>
</organism>
<gene>
    <name evidence="3" type="ORF">FJR03_07695</name>
</gene>
<dbReference type="PROSITE" id="PS50887">
    <property type="entry name" value="GGDEF"/>
    <property type="match status" value="1"/>
</dbReference>
<evidence type="ECO:0000259" key="1">
    <source>
        <dbReference type="PROSITE" id="PS50883"/>
    </source>
</evidence>
<feature type="domain" description="GGDEF" evidence="2">
    <location>
        <begin position="34"/>
        <end position="164"/>
    </location>
</feature>
<dbReference type="InterPro" id="IPR050706">
    <property type="entry name" value="Cyclic-di-GMP_PDE-like"/>
</dbReference>
<dbReference type="Gene3D" id="3.30.70.270">
    <property type="match status" value="1"/>
</dbReference>
<dbReference type="CDD" id="cd01948">
    <property type="entry name" value="EAL"/>
    <property type="match status" value="1"/>
</dbReference>
<dbReference type="InterPro" id="IPR043128">
    <property type="entry name" value="Rev_trsase/Diguanyl_cyclase"/>
</dbReference>
<name>A0A7M1AWE5_9BACT</name>
<dbReference type="InterPro" id="IPR035919">
    <property type="entry name" value="EAL_sf"/>
</dbReference>
<protein>
    <submittedName>
        <fullName evidence="3">Bifunctional diguanylate cyclase/phosphodiesterase</fullName>
    </submittedName>
</protein>
<dbReference type="Gene3D" id="3.20.20.450">
    <property type="entry name" value="EAL domain"/>
    <property type="match status" value="1"/>
</dbReference>
<dbReference type="InterPro" id="IPR001633">
    <property type="entry name" value="EAL_dom"/>
</dbReference>
<dbReference type="InterPro" id="IPR029787">
    <property type="entry name" value="Nucleotide_cyclase"/>
</dbReference>
<proteinExistence type="predicted"/>
<evidence type="ECO:0000313" key="3">
    <source>
        <dbReference type="EMBL" id="QOP41636.1"/>
    </source>
</evidence>
<dbReference type="KEGG" id="smax:FJR03_07695"/>
<dbReference type="SUPFAM" id="SSF141868">
    <property type="entry name" value="EAL domain-like"/>
    <property type="match status" value="1"/>
</dbReference>
<reference evidence="3 4" key="1">
    <citation type="submission" date="2019-06" db="EMBL/GenBank/DDBJ databases">
        <title>Sulfurimonas gotlandica sp. nov., a chemoautotrophic and psychrotolerant epsilonproteobacterium isolated from a pelagic redoxcline, and an emended description of the genus Sulfurimonas.</title>
        <authorList>
            <person name="Wang S."/>
            <person name="Jiang L."/>
            <person name="Shao Z."/>
        </authorList>
    </citation>
    <scope>NUCLEOTIDE SEQUENCE [LARGE SCALE GENOMIC DNA]</scope>
    <source>
        <strain evidence="3 4">B2</strain>
    </source>
</reference>
<evidence type="ECO:0000259" key="2">
    <source>
        <dbReference type="PROSITE" id="PS50887"/>
    </source>
</evidence>
<dbReference type="RefSeq" id="WP_193112954.1">
    <property type="nucleotide sequence ID" value="NZ_CP041165.1"/>
</dbReference>
<accession>A0A7M1AWE5</accession>
<dbReference type="GO" id="GO:0071111">
    <property type="term" value="F:cyclic-guanylate-specific phosphodiesterase activity"/>
    <property type="evidence" value="ECO:0007669"/>
    <property type="project" value="InterPro"/>
</dbReference>
<dbReference type="PANTHER" id="PTHR33121:SF71">
    <property type="entry name" value="OXYGEN SENSOR PROTEIN DOSP"/>
    <property type="match status" value="1"/>
</dbReference>
<dbReference type="CDD" id="cd01949">
    <property type="entry name" value="GGDEF"/>
    <property type="match status" value="1"/>
</dbReference>
<feature type="domain" description="EAL" evidence="1">
    <location>
        <begin position="175"/>
        <end position="413"/>
    </location>
</feature>
<sequence length="413" mass="48067">MKLELENKQCDCYIDKLTGLQNRLALLEYIKTSKTYTLFILDIDNFSNINSTYGYLIGDEVLVNITNYLKKLKPSYGEIFRFDGDQFVFLTNKTLLKIEMEELAQSVISFFNEIEVYNDELVSIKVFFSIGIYTGHGFNLLNYANLALNDARRYKKNSYKLFDITSTYIKSQLQNIDWISNVRKYIEEEKFVLFFQPIYDHKLNKVTKYEALIRIAYGSSFITPDNFLHACKVTGILELITRFVITTSFKKFSQTDYSFSINITSDDINLGYLEKLLLKRCEEYNIEPSRVILEILEDISTLTETHMLEQINSLRAKGFQIALDDFGVENSNFARLVDFKPDYIKIDGVFIKDLVEDEKSQIVVKTIVDFCKLCDIDIVAEYVHSEAVMEKVKEYGIEFSQGYFIGEPKQELL</sequence>
<dbReference type="NCBIfam" id="TIGR00254">
    <property type="entry name" value="GGDEF"/>
    <property type="match status" value="1"/>
</dbReference>
<dbReference type="EMBL" id="CP041165">
    <property type="protein sequence ID" value="QOP41636.1"/>
    <property type="molecule type" value="Genomic_DNA"/>
</dbReference>
<dbReference type="SMART" id="SM00267">
    <property type="entry name" value="GGDEF"/>
    <property type="match status" value="1"/>
</dbReference>
<dbReference type="PROSITE" id="PS50883">
    <property type="entry name" value="EAL"/>
    <property type="match status" value="1"/>
</dbReference>
<dbReference type="InterPro" id="IPR000160">
    <property type="entry name" value="GGDEF_dom"/>
</dbReference>
<keyword evidence="4" id="KW-1185">Reference proteome</keyword>
<dbReference type="Pfam" id="PF00563">
    <property type="entry name" value="EAL"/>
    <property type="match status" value="1"/>
</dbReference>